<name>A0A7S1A8R9_NOCSC</name>
<accession>A0A7S1A8R9</accession>
<evidence type="ECO:0000256" key="1">
    <source>
        <dbReference type="SAM" id="MobiDB-lite"/>
    </source>
</evidence>
<feature type="compositionally biased region" description="Low complexity" evidence="1">
    <location>
        <begin position="88"/>
        <end position="98"/>
    </location>
</feature>
<sequence length="365" mass="39151">METPLDGSVDVWDVLSEGFSDTSDMAPVDVQTLTFGHSSSDCDAKELSQYGLDSLRKLEGPLSEEQFSESGLSRSSNPHQKPHEKTRSGSSESSSVGSRTMDDSTDSSCNFGVPSPDEAPLVPESLSKDLTIAALRKDPALPSSRPGSSPITSDFRFAAVHSPASRPESRTSKIQSGRLAEVAENPFWSANVTPHCRASRSGSAQPDPVVCNGSTFAQVTSLASSCVQLMSHTLDMSPQVPIADSELTTIRMETKEQRLQWRDFLSDSVSQTRATSLFNSYDVEASPGYYARPPLSGTRADNEMKSWHGNAVGPHVVAPTGAGLVPLCREALRGTSHLQGPNVCDRTPFDELAVAGDMDLPPKLH</sequence>
<proteinExistence type="predicted"/>
<evidence type="ECO:0000313" key="2">
    <source>
        <dbReference type="EMBL" id="CAD8846086.1"/>
    </source>
</evidence>
<dbReference type="AlphaFoldDB" id="A0A7S1A8R9"/>
<protein>
    <submittedName>
        <fullName evidence="2">Uncharacterized protein</fullName>
    </submittedName>
</protein>
<gene>
    <name evidence="2" type="ORF">NSCI0253_LOCUS20436</name>
</gene>
<dbReference type="EMBL" id="HBFQ01029044">
    <property type="protein sequence ID" value="CAD8846086.1"/>
    <property type="molecule type" value="Transcribed_RNA"/>
</dbReference>
<feature type="compositionally biased region" description="Polar residues" evidence="1">
    <location>
        <begin position="68"/>
        <end position="79"/>
    </location>
</feature>
<feature type="region of interest" description="Disordered" evidence="1">
    <location>
        <begin position="59"/>
        <end position="122"/>
    </location>
</feature>
<organism evidence="2">
    <name type="scientific">Noctiluca scintillans</name>
    <name type="common">Sea sparkle</name>
    <name type="synonym">Red tide dinoflagellate</name>
    <dbReference type="NCBI Taxonomy" id="2966"/>
    <lineage>
        <taxon>Eukaryota</taxon>
        <taxon>Sar</taxon>
        <taxon>Alveolata</taxon>
        <taxon>Dinophyceae</taxon>
        <taxon>Noctilucales</taxon>
        <taxon>Noctilucaceae</taxon>
        <taxon>Noctiluca</taxon>
    </lineage>
</organism>
<reference evidence="2" key="1">
    <citation type="submission" date="2021-01" db="EMBL/GenBank/DDBJ databases">
        <authorList>
            <person name="Corre E."/>
            <person name="Pelletier E."/>
            <person name="Niang G."/>
            <person name="Scheremetjew M."/>
            <person name="Finn R."/>
            <person name="Kale V."/>
            <person name="Holt S."/>
            <person name="Cochrane G."/>
            <person name="Meng A."/>
            <person name="Brown T."/>
            <person name="Cohen L."/>
        </authorList>
    </citation>
    <scope>NUCLEOTIDE SEQUENCE</scope>
</reference>